<sequence length="38" mass="4022">MSGTNWQQIIGMTQLSAPDTSVQLQPTGSLSSIYAVLP</sequence>
<name>A0A7W8JV75_9DEIO</name>
<organism evidence="1 2">
    <name type="scientific">Deinococcus humi</name>
    <dbReference type="NCBI Taxonomy" id="662880"/>
    <lineage>
        <taxon>Bacteria</taxon>
        <taxon>Thermotogati</taxon>
        <taxon>Deinococcota</taxon>
        <taxon>Deinococci</taxon>
        <taxon>Deinococcales</taxon>
        <taxon>Deinococcaceae</taxon>
        <taxon>Deinococcus</taxon>
    </lineage>
</organism>
<dbReference type="Proteomes" id="UP000552709">
    <property type="component" value="Unassembled WGS sequence"/>
</dbReference>
<keyword evidence="2" id="KW-1185">Reference proteome</keyword>
<reference evidence="1 2" key="1">
    <citation type="submission" date="2020-08" db="EMBL/GenBank/DDBJ databases">
        <title>Genomic Encyclopedia of Type Strains, Phase IV (KMG-IV): sequencing the most valuable type-strain genomes for metagenomic binning, comparative biology and taxonomic classification.</title>
        <authorList>
            <person name="Goeker M."/>
        </authorList>
    </citation>
    <scope>NUCLEOTIDE SEQUENCE [LARGE SCALE GENOMIC DNA]</scope>
    <source>
        <strain evidence="1 2">DSM 27939</strain>
    </source>
</reference>
<protein>
    <submittedName>
        <fullName evidence="1">Uncharacterized protein</fullName>
    </submittedName>
</protein>
<accession>A0A7W8JV75</accession>
<proteinExistence type="predicted"/>
<evidence type="ECO:0000313" key="2">
    <source>
        <dbReference type="Proteomes" id="UP000552709"/>
    </source>
</evidence>
<gene>
    <name evidence="1" type="ORF">HNQ08_002526</name>
</gene>
<dbReference type="AlphaFoldDB" id="A0A7W8JV75"/>
<dbReference type="EMBL" id="JACHFL010000005">
    <property type="protein sequence ID" value="MBB5363428.1"/>
    <property type="molecule type" value="Genomic_DNA"/>
</dbReference>
<evidence type="ECO:0000313" key="1">
    <source>
        <dbReference type="EMBL" id="MBB5363428.1"/>
    </source>
</evidence>
<comment type="caution">
    <text evidence="1">The sequence shown here is derived from an EMBL/GenBank/DDBJ whole genome shotgun (WGS) entry which is preliminary data.</text>
</comment>